<reference evidence="2" key="1">
    <citation type="submission" date="2023-07" db="EMBL/GenBank/DDBJ databases">
        <title>A chromosome-level genome assembly of Lolium multiflorum.</title>
        <authorList>
            <person name="Chen Y."/>
            <person name="Copetti D."/>
            <person name="Kolliker R."/>
            <person name="Studer B."/>
        </authorList>
    </citation>
    <scope>NUCLEOTIDE SEQUENCE</scope>
    <source>
        <strain evidence="2">02402/16</strain>
        <tissue evidence="2">Leaf</tissue>
    </source>
</reference>
<evidence type="ECO:0000313" key="3">
    <source>
        <dbReference type="Proteomes" id="UP001231189"/>
    </source>
</evidence>
<dbReference type="Proteomes" id="UP001231189">
    <property type="component" value="Unassembled WGS sequence"/>
</dbReference>
<organism evidence="2 3">
    <name type="scientific">Lolium multiflorum</name>
    <name type="common">Italian ryegrass</name>
    <name type="synonym">Lolium perenne subsp. multiflorum</name>
    <dbReference type="NCBI Taxonomy" id="4521"/>
    <lineage>
        <taxon>Eukaryota</taxon>
        <taxon>Viridiplantae</taxon>
        <taxon>Streptophyta</taxon>
        <taxon>Embryophyta</taxon>
        <taxon>Tracheophyta</taxon>
        <taxon>Spermatophyta</taxon>
        <taxon>Magnoliopsida</taxon>
        <taxon>Liliopsida</taxon>
        <taxon>Poales</taxon>
        <taxon>Poaceae</taxon>
        <taxon>BOP clade</taxon>
        <taxon>Pooideae</taxon>
        <taxon>Poodae</taxon>
        <taxon>Poeae</taxon>
        <taxon>Poeae Chloroplast Group 2 (Poeae type)</taxon>
        <taxon>Loliodinae</taxon>
        <taxon>Loliinae</taxon>
        <taxon>Lolium</taxon>
    </lineage>
</organism>
<dbReference type="AlphaFoldDB" id="A0AAD8WEC7"/>
<feature type="region of interest" description="Disordered" evidence="1">
    <location>
        <begin position="1"/>
        <end position="30"/>
    </location>
</feature>
<dbReference type="EMBL" id="JAUUTY010000004">
    <property type="protein sequence ID" value="KAK1652535.1"/>
    <property type="molecule type" value="Genomic_DNA"/>
</dbReference>
<proteinExistence type="predicted"/>
<comment type="caution">
    <text evidence="2">The sequence shown here is derived from an EMBL/GenBank/DDBJ whole genome shotgun (WGS) entry which is preliminary data.</text>
</comment>
<feature type="region of interest" description="Disordered" evidence="1">
    <location>
        <begin position="46"/>
        <end position="80"/>
    </location>
</feature>
<accession>A0AAD8WEC7</accession>
<sequence>MAPPAPGPRRHTPPTGGGHCGTTAQGLGPRHLRHDVRTSAAELARKAQIWPASPTTPGAARRHPPASTCGRSQPRPRTPPCRRRCIPAAGSIRELAAAERKRGPAAAARVGFAGESTATAGEEAEEEVAAGVAARVAQGRSDMGAVLSAFSSQQKVIHALYRARGFARQPTVRHFLMAAGRPARKARRRPSRMWSA</sequence>
<evidence type="ECO:0000256" key="1">
    <source>
        <dbReference type="SAM" id="MobiDB-lite"/>
    </source>
</evidence>
<name>A0AAD8WEC7_LOLMU</name>
<evidence type="ECO:0000313" key="2">
    <source>
        <dbReference type="EMBL" id="KAK1652535.1"/>
    </source>
</evidence>
<keyword evidence="3" id="KW-1185">Reference proteome</keyword>
<protein>
    <submittedName>
        <fullName evidence="2">Uncharacterized protein</fullName>
    </submittedName>
</protein>
<gene>
    <name evidence="2" type="ORF">QYE76_070340</name>
</gene>